<evidence type="ECO:0000313" key="1">
    <source>
        <dbReference type="EMBL" id="KAL2508216.1"/>
    </source>
</evidence>
<reference evidence="2" key="1">
    <citation type="submission" date="2024-07" db="EMBL/GenBank/DDBJ databases">
        <title>Two chromosome-level genome assemblies of Korean endemic species Abeliophyllum distichum and Forsythia ovata (Oleaceae).</title>
        <authorList>
            <person name="Jang H."/>
        </authorList>
    </citation>
    <scope>NUCLEOTIDE SEQUENCE [LARGE SCALE GENOMIC DNA]</scope>
</reference>
<dbReference type="Proteomes" id="UP001604277">
    <property type="component" value="Unassembled WGS sequence"/>
</dbReference>
<gene>
    <name evidence="1" type="ORF">Fot_31863</name>
</gene>
<evidence type="ECO:0000313" key="2">
    <source>
        <dbReference type="Proteomes" id="UP001604277"/>
    </source>
</evidence>
<dbReference type="AlphaFoldDB" id="A0ABD1T653"/>
<dbReference type="EMBL" id="JBFOLJ010000009">
    <property type="protein sequence ID" value="KAL2508216.1"/>
    <property type="molecule type" value="Genomic_DNA"/>
</dbReference>
<protein>
    <submittedName>
        <fullName evidence="1">Uncharacterized protein</fullName>
    </submittedName>
</protein>
<accession>A0ABD1T653</accession>
<name>A0ABD1T653_9LAMI</name>
<organism evidence="1 2">
    <name type="scientific">Forsythia ovata</name>
    <dbReference type="NCBI Taxonomy" id="205694"/>
    <lineage>
        <taxon>Eukaryota</taxon>
        <taxon>Viridiplantae</taxon>
        <taxon>Streptophyta</taxon>
        <taxon>Embryophyta</taxon>
        <taxon>Tracheophyta</taxon>
        <taxon>Spermatophyta</taxon>
        <taxon>Magnoliopsida</taxon>
        <taxon>eudicotyledons</taxon>
        <taxon>Gunneridae</taxon>
        <taxon>Pentapetalae</taxon>
        <taxon>asterids</taxon>
        <taxon>lamiids</taxon>
        <taxon>Lamiales</taxon>
        <taxon>Oleaceae</taxon>
        <taxon>Forsythieae</taxon>
        <taxon>Forsythia</taxon>
    </lineage>
</organism>
<proteinExistence type="predicted"/>
<sequence>MLPCNFFGIGFLLIQVAKERLKQVFTHAGEKDLPELSSNPPQIEIDNQLQFLDEVQIIVEESHLFYLNAVKKDGPIDNWKKLLGLKRVGDDVHMNHKIIVDQFECDYEDEEMLSIDSLD</sequence>
<comment type="caution">
    <text evidence="1">The sequence shown here is derived from an EMBL/GenBank/DDBJ whole genome shotgun (WGS) entry which is preliminary data.</text>
</comment>
<keyword evidence="2" id="KW-1185">Reference proteome</keyword>